<accession>A0A2S3WT83</accession>
<dbReference type="AlphaFoldDB" id="A0A2S3WT83"/>
<organism evidence="1 2">
    <name type="scientific">Pseudomonas putida</name>
    <name type="common">Arthrobacter siderocapsulatus</name>
    <dbReference type="NCBI Taxonomy" id="303"/>
    <lineage>
        <taxon>Bacteria</taxon>
        <taxon>Pseudomonadati</taxon>
        <taxon>Pseudomonadota</taxon>
        <taxon>Gammaproteobacteria</taxon>
        <taxon>Pseudomonadales</taxon>
        <taxon>Pseudomonadaceae</taxon>
        <taxon>Pseudomonas</taxon>
    </lineage>
</organism>
<gene>
    <name evidence="1" type="ORF">BGP82_25105</name>
</gene>
<evidence type="ECO:0000313" key="2">
    <source>
        <dbReference type="Proteomes" id="UP000237378"/>
    </source>
</evidence>
<proteinExistence type="predicted"/>
<dbReference type="RefSeq" id="WP_103443342.1">
    <property type="nucleotide sequence ID" value="NZ_MINF01000010.1"/>
</dbReference>
<dbReference type="Proteomes" id="UP000237378">
    <property type="component" value="Unassembled WGS sequence"/>
</dbReference>
<evidence type="ECO:0000313" key="1">
    <source>
        <dbReference type="EMBL" id="POG04521.1"/>
    </source>
</evidence>
<protein>
    <submittedName>
        <fullName evidence="1">Uncharacterized protein</fullName>
    </submittedName>
</protein>
<name>A0A2S3WT83_PSEPU</name>
<comment type="caution">
    <text evidence="1">The sequence shown here is derived from an EMBL/GenBank/DDBJ whole genome shotgun (WGS) entry which is preliminary data.</text>
</comment>
<sequence length="79" mass="8876">MNVLYTIDGQAGSMLMPATYLLVARPEDLAELVTSDFWRNHQTPPERCVVHLHSVDNTDLGSFEVRSVTRPVFTAKAMK</sequence>
<reference evidence="1 2" key="1">
    <citation type="submission" date="2016-08" db="EMBL/GenBank/DDBJ databases">
        <authorList>
            <person name="Seilhamer J.J."/>
        </authorList>
    </citation>
    <scope>NUCLEOTIDE SEQUENCE [LARGE SCALE GENOMIC DNA]</scope>
    <source>
        <strain evidence="1 2">KH-18-2</strain>
    </source>
</reference>
<reference evidence="1 2" key="2">
    <citation type="submission" date="2018-03" db="EMBL/GenBank/DDBJ databases">
        <title>Draft genome of Pseudomonas putida strain KH-18-2.</title>
        <authorList>
            <person name="Yoshizawa S."/>
            <person name="Khan N.H."/>
            <person name="Nishimura M."/>
            <person name="Chiura H.X."/>
            <person name="Ogura Y."/>
            <person name="Hayashi T."/>
            <person name="Kogure K."/>
        </authorList>
    </citation>
    <scope>NUCLEOTIDE SEQUENCE [LARGE SCALE GENOMIC DNA]</scope>
    <source>
        <strain evidence="1 2">KH-18-2</strain>
    </source>
</reference>
<dbReference type="EMBL" id="MING01000083">
    <property type="protein sequence ID" value="POG04521.1"/>
    <property type="molecule type" value="Genomic_DNA"/>
</dbReference>